<gene>
    <name evidence="1" type="ORF">HELGO_WM5087</name>
</gene>
<dbReference type="InterPro" id="IPR037151">
    <property type="entry name" value="AlkB-like_sf"/>
</dbReference>
<name>A0A6S6U0Y6_9BACT</name>
<organism evidence="1">
    <name type="scientific">uncultured Sulfurovum sp</name>
    <dbReference type="NCBI Taxonomy" id="269237"/>
    <lineage>
        <taxon>Bacteria</taxon>
        <taxon>Pseudomonadati</taxon>
        <taxon>Campylobacterota</taxon>
        <taxon>Epsilonproteobacteria</taxon>
        <taxon>Campylobacterales</taxon>
        <taxon>Sulfurovaceae</taxon>
        <taxon>Sulfurovum</taxon>
        <taxon>environmental samples</taxon>
    </lineage>
</organism>
<sequence>MENSISKTKNYLLDLSDEGDSSDDLQYLLNNFSGTVIKSQLEIKDIHNSIRVYALGNMEQIKSEQNSIFIVEELSFNYQKLSQESFQIVQLGKVPINIYDAGVYYREFFKEADYFTQIQLEHTFQELTESNKASMALRKGIYLSKIVKKATKEKNETLHFNLLRCSSNLKGSTDNFRKTDHDIVEALNETVKFDFEEEGTLNHVLAQIYYNKKKGSSKDTKPIKEIKAKIKAHSDKTKDMPKEGLIAFCTFYDKEQFEALKPSRLDKFDWSYKATSGLTKILFKLKNSVHDRTLKKEFTVTLYPNSVFLIPLSTNRRYTHEIRPSVLNIDKIPTRMGYVIRCSNLEAVYMNKQTYIKQNDDLIKLERMNTENMKHLQERYYQENQTEEKVDYGKVHFSMNLGDYEKPMF</sequence>
<evidence type="ECO:0000313" key="1">
    <source>
        <dbReference type="EMBL" id="CAA6820379.1"/>
    </source>
</evidence>
<dbReference type="EMBL" id="CACVAU010000058">
    <property type="protein sequence ID" value="CAA6820379.1"/>
    <property type="molecule type" value="Genomic_DNA"/>
</dbReference>
<reference evidence="1" key="1">
    <citation type="submission" date="2020-01" db="EMBL/GenBank/DDBJ databases">
        <authorList>
            <person name="Meier V. D."/>
            <person name="Meier V D."/>
        </authorList>
    </citation>
    <scope>NUCLEOTIDE SEQUENCE</scope>
    <source>
        <strain evidence="1">HLG_WM_MAG_05</strain>
    </source>
</reference>
<protein>
    <submittedName>
        <fullName evidence="1">Uncharacterized protein</fullName>
    </submittedName>
</protein>
<accession>A0A6S6U0Y6</accession>
<proteinExistence type="predicted"/>
<dbReference type="Gene3D" id="2.60.120.590">
    <property type="entry name" value="Alpha-ketoglutarate-dependent dioxygenase AlkB-like"/>
    <property type="match status" value="1"/>
</dbReference>
<dbReference type="AlphaFoldDB" id="A0A6S6U0Y6"/>